<feature type="domain" description="BIG2" evidence="6">
    <location>
        <begin position="1377"/>
        <end position="1454"/>
    </location>
</feature>
<comment type="caution">
    <text evidence="7">The sequence shown here is derived from an EMBL/GenBank/DDBJ whole genome shotgun (WGS) entry which is preliminary data.</text>
</comment>
<dbReference type="InterPro" id="IPR023296">
    <property type="entry name" value="Glyco_hydro_beta-prop_sf"/>
</dbReference>
<keyword evidence="5" id="KW-0326">Glycosidase</keyword>
<dbReference type="PANTHER" id="PTHR43101:SF1">
    <property type="entry name" value="BETA-FRUCTOSIDASE"/>
    <property type="match status" value="1"/>
</dbReference>
<evidence type="ECO:0000256" key="2">
    <source>
        <dbReference type="ARBA" id="ARBA00012758"/>
    </source>
</evidence>
<keyword evidence="4" id="KW-0378">Hydrolase</keyword>
<name>A0ABU9IIX4_9FLAO</name>
<evidence type="ECO:0000259" key="6">
    <source>
        <dbReference type="SMART" id="SM00635"/>
    </source>
</evidence>
<evidence type="ECO:0000256" key="4">
    <source>
        <dbReference type="ARBA" id="ARBA00022801"/>
    </source>
</evidence>
<dbReference type="NCBIfam" id="TIGR04183">
    <property type="entry name" value="Por_Secre_tail"/>
    <property type="match status" value="1"/>
</dbReference>
<dbReference type="InterPro" id="IPR013320">
    <property type="entry name" value="ConA-like_dom_sf"/>
</dbReference>
<dbReference type="CDD" id="cd08996">
    <property type="entry name" value="GH32_FFase"/>
    <property type="match status" value="1"/>
</dbReference>
<dbReference type="SMART" id="SM00640">
    <property type="entry name" value="Glyco_32"/>
    <property type="match status" value="1"/>
</dbReference>
<dbReference type="EC" id="3.2.1.26" evidence="2"/>
<dbReference type="Gene3D" id="2.60.120.200">
    <property type="match status" value="1"/>
</dbReference>
<dbReference type="Gene3D" id="2.115.10.20">
    <property type="entry name" value="Glycosyl hydrolase domain, family 43"/>
    <property type="match status" value="1"/>
</dbReference>
<dbReference type="SUPFAM" id="SSF75005">
    <property type="entry name" value="Arabinanase/levansucrase/invertase"/>
    <property type="match status" value="1"/>
</dbReference>
<dbReference type="EMBL" id="JBBYHS010000001">
    <property type="protein sequence ID" value="MEL1252145.1"/>
    <property type="molecule type" value="Genomic_DNA"/>
</dbReference>
<evidence type="ECO:0000313" key="7">
    <source>
        <dbReference type="EMBL" id="MEL1252145.1"/>
    </source>
</evidence>
<dbReference type="Pfam" id="PF13385">
    <property type="entry name" value="Laminin_G_3"/>
    <property type="match status" value="1"/>
</dbReference>
<dbReference type="Pfam" id="PF08244">
    <property type="entry name" value="Glyco_hydro_32C"/>
    <property type="match status" value="1"/>
</dbReference>
<dbReference type="RefSeq" id="WP_341688215.1">
    <property type="nucleotide sequence ID" value="NZ_JBBYHS010000001.1"/>
</dbReference>
<evidence type="ECO:0000256" key="3">
    <source>
        <dbReference type="ARBA" id="ARBA00022729"/>
    </source>
</evidence>
<dbReference type="Pfam" id="PF18962">
    <property type="entry name" value="Por_Secre_tail"/>
    <property type="match status" value="1"/>
</dbReference>
<dbReference type="InterPro" id="IPR001362">
    <property type="entry name" value="Glyco_hydro_32"/>
</dbReference>
<dbReference type="Gene3D" id="2.60.40.1080">
    <property type="match status" value="2"/>
</dbReference>
<reference evidence="7 8" key="1">
    <citation type="submission" date="2024-04" db="EMBL/GenBank/DDBJ databases">
        <title>Flavobacterium sp. DGU38 16S ribosomal RNA gene Genome sequencing and assembly.</title>
        <authorList>
            <person name="Park S."/>
        </authorList>
    </citation>
    <scope>NUCLEOTIDE SEQUENCE [LARGE SCALE GENOMIC DNA]</scope>
    <source>
        <strain evidence="7 8">DGU38</strain>
    </source>
</reference>
<protein>
    <recommendedName>
        <fullName evidence="2">beta-fructofuranosidase</fullName>
        <ecNumber evidence="2">3.2.1.26</ecNumber>
    </recommendedName>
</protein>
<dbReference type="InterPro" id="IPR013148">
    <property type="entry name" value="Glyco_hydro_32_N"/>
</dbReference>
<keyword evidence="8" id="KW-1185">Reference proteome</keyword>
<dbReference type="InterPro" id="IPR008964">
    <property type="entry name" value="Invasin/intimin_cell_adhesion"/>
</dbReference>
<dbReference type="SMART" id="SM00635">
    <property type="entry name" value="BID_2"/>
    <property type="match status" value="2"/>
</dbReference>
<dbReference type="SUPFAM" id="SSF49373">
    <property type="entry name" value="Invasin/intimin cell-adhesion fragments"/>
    <property type="match status" value="2"/>
</dbReference>
<comment type="similarity">
    <text evidence="1">Belongs to the glycosyl hydrolase 32 family.</text>
</comment>
<proteinExistence type="inferred from homology"/>
<dbReference type="SUPFAM" id="SSF49899">
    <property type="entry name" value="Concanavalin A-like lectins/glucanases"/>
    <property type="match status" value="2"/>
</dbReference>
<feature type="domain" description="BIG2" evidence="6">
    <location>
        <begin position="1136"/>
        <end position="1213"/>
    </location>
</feature>
<evidence type="ECO:0000256" key="1">
    <source>
        <dbReference type="ARBA" id="ARBA00009902"/>
    </source>
</evidence>
<evidence type="ECO:0000313" key="8">
    <source>
        <dbReference type="Proteomes" id="UP001485226"/>
    </source>
</evidence>
<sequence length="1705" mass="183949">MKKNTLIGILLIFINCMYSQQPVLHLNYNEASGVSSIKNAIDNKPFVISNTFGKPERIEGIYGNALRTDGFSTWVSGDFATPLQGQATIETWISLESYPSDEELPYNGLTPSAIVSQRKDGKGFSLSINTFGEWWFEANLSGQLYKVKAPANFPLYQWVHVAGVIDAGAGTLKLVLNGNVVASTAIPATAVFTKADTPLLVGKSEVNKTMGIFLINCINAAIDDTKIYARAKPNSELLSDYTAGIASAATTGEQAIAVPESRFENDLLRPVYHAMPPANWTNEPHGLVKYNNAYHMFYQRTPNGPFKTQMHWGHMTSSDLVHWENKKDALWPTLDIGGTTGTDMKGIWSGDVIVKDNVAHALYTSVNHGSMYNPGISLATSSDANLENWTKKGPVINRQFVNDFRDPYLWKDAATGNYNMIIGAAVGSGGGLDFYSSPDLVTWNHKDQFSTVNYGQMDIGSVIWEMPVFESLGNDKYLLITNPIGGSVNKYGPSKYTRAVYWIGTWNGDKFTPDFIQPKNLDIIHGHLSPTVTRKANGQLVGIGMVDERRSSQAQLNAGWCHTYSLPRVYSLLPDAKTLGQAPAPELQSLRLAGSKRSFTNLSVNGTHQLNADGSAIEIVASVNPSAAATQYGMNFAVSASGGEYTKLYYDVNTKQIVLDKSHSSLSSENEENTLIKGDYDEAAFGKPVKFQVFIDHSIIDVFINDAAAFSSRIYPTKADSKGIQLNSVGGVSIFTNVEVYNLDKAFGIAQTKINISSESVIAEHAENGKEFFVSVSNNTFKSTLNPSLWQVENLPQGVQVLSIARVSDTKAKIVLQGNSTSDYDTDRSVTLSVPASEFTEDKVPSMVTGTAVIFKAIQEAMTTLTLSSASELKEGFEAGKEIEVKVSNNKWATVLNSGSWTLQNLPSGLQYNISRIDSTRVKIILSGTAQDYDKDITNFTVTVALSEFLNSDPEITSTTVSVNQGIVFKAVKGELVYDFESGDLANWSVVSGNAFSNADVTNKTDWFAGTFMQQGTYHMWGFLDGEDVQVGEMRTGTFTLEGDGKINFLIAGGNDINNLYLALVNASTGAELMKATGDNSETYKAGSFDASAYKGLNCYLKAVDKSTGGWGHLNLDAISVPVPDNAVMPLPPSLAVTGVVMNPSSFSLAVGETRTITASISPENATNKNVTWSSLNTAVAEIDAQGKVTAKSTGTAVLKVQTVQGGFTAQSTLTVTQAPSYLNYDFESGNLSGWTATGDAFSDDDVSEDSVFWGTIPFNQQKRYHLWSFKSGGDAQTGSIRTADFKLGGDGKVSFLVGGGQNLNSLYIALVRASDNQVLFKETGKNSEAYTASFFDAAQYINEICYIKVVDNTTEGFGHINIDDVKIPIEPLSNIAVSGIRVSQTSSELNIGGTLQITAVVSPQAASNKAVVWSSSNSQAATVDTSGLIRAIAAGSATITATTVDGGFTAAVVITVKPNPQNSYLTYDFESGDLAGWTVSGNAFSNADVTSDLNWSWGGPFNQHGSYHLWSFKEGEDSQTGSIQTQNFRLGGDGKITCLVGGGFDINTLYLALVRASDGAVLMKATGDNNDSEAYVSKTLDAHDFIGNECYIKIVDNATGGWGHLNVDNIRIPVQSSSTAKSLGLGENNLESSVTKLMVYPNPSTDVFYINTDESITVSVNNMSGDIILQTHENRVDLTGYASGIYILNVNTSLENKTFKIMKK</sequence>
<organism evidence="7 8">
    <name type="scientific">Flavobacterium calami</name>
    <dbReference type="NCBI Taxonomy" id="3139144"/>
    <lineage>
        <taxon>Bacteria</taxon>
        <taxon>Pseudomonadati</taxon>
        <taxon>Bacteroidota</taxon>
        <taxon>Flavobacteriia</taxon>
        <taxon>Flavobacteriales</taxon>
        <taxon>Flavobacteriaceae</taxon>
        <taxon>Flavobacterium</taxon>
    </lineage>
</organism>
<dbReference type="PANTHER" id="PTHR43101">
    <property type="entry name" value="BETA-FRUCTOSIDASE"/>
    <property type="match status" value="1"/>
</dbReference>
<dbReference type="InterPro" id="IPR051214">
    <property type="entry name" value="GH32_Enzymes"/>
</dbReference>
<accession>A0ABU9IIX4</accession>
<keyword evidence="3" id="KW-0732">Signal</keyword>
<gene>
    <name evidence="7" type="ORF">AAEO57_00030</name>
</gene>
<dbReference type="Proteomes" id="UP001485226">
    <property type="component" value="Unassembled WGS sequence"/>
</dbReference>
<dbReference type="Pfam" id="PF00251">
    <property type="entry name" value="Glyco_hydro_32N"/>
    <property type="match status" value="1"/>
</dbReference>
<dbReference type="Gene3D" id="2.60.120.560">
    <property type="entry name" value="Exo-inulinase, domain 1"/>
    <property type="match status" value="1"/>
</dbReference>
<dbReference type="InterPro" id="IPR013189">
    <property type="entry name" value="Glyco_hydro_32_C"/>
</dbReference>
<dbReference type="InterPro" id="IPR026444">
    <property type="entry name" value="Secre_tail"/>
</dbReference>
<evidence type="ECO:0000256" key="5">
    <source>
        <dbReference type="ARBA" id="ARBA00023295"/>
    </source>
</evidence>
<dbReference type="InterPro" id="IPR003343">
    <property type="entry name" value="Big_2"/>
</dbReference>
<dbReference type="Pfam" id="PF02368">
    <property type="entry name" value="Big_2"/>
    <property type="match status" value="2"/>
</dbReference>